<evidence type="ECO:0000313" key="5">
    <source>
        <dbReference type="EMBL" id="URQ63446.1"/>
    </source>
</evidence>
<keyword evidence="6" id="KW-1185">Reference proteome</keyword>
<dbReference type="InterPro" id="IPR017853">
    <property type="entry name" value="GH"/>
</dbReference>
<evidence type="ECO:0000256" key="2">
    <source>
        <dbReference type="ARBA" id="ARBA00023295"/>
    </source>
</evidence>
<proteinExistence type="inferred from homology"/>
<dbReference type="GO" id="GO:0015929">
    <property type="term" value="F:hexosaminidase activity"/>
    <property type="evidence" value="ECO:0007669"/>
    <property type="project" value="UniProtKB-ARBA"/>
</dbReference>
<dbReference type="PANTHER" id="PTHR13170">
    <property type="entry name" value="O-GLCNACASE"/>
    <property type="match status" value="1"/>
</dbReference>
<organism evidence="5 6">
    <name type="scientific">SAR86 cluster bacterium</name>
    <dbReference type="NCBI Taxonomy" id="2030880"/>
    <lineage>
        <taxon>Bacteria</taxon>
        <taxon>Pseudomonadati</taxon>
        <taxon>Pseudomonadota</taxon>
        <taxon>Gammaproteobacteria</taxon>
        <taxon>SAR86 cluster</taxon>
    </lineage>
</organism>
<dbReference type="Pfam" id="PF07555">
    <property type="entry name" value="NAGidase"/>
    <property type="match status" value="1"/>
</dbReference>
<dbReference type="Gene3D" id="3.20.20.80">
    <property type="entry name" value="Glycosidases"/>
    <property type="match status" value="1"/>
</dbReference>
<dbReference type="InterPro" id="IPR011496">
    <property type="entry name" value="O-GlcNAcase_cat"/>
</dbReference>
<evidence type="ECO:0000256" key="3">
    <source>
        <dbReference type="PROSITE-ProRule" id="PRU01353"/>
    </source>
</evidence>
<dbReference type="AlphaFoldDB" id="A0A9Q8TYM5"/>
<gene>
    <name evidence="5" type="ORF">M9B40_01420</name>
</gene>
<dbReference type="GO" id="GO:1901135">
    <property type="term" value="P:carbohydrate derivative metabolic process"/>
    <property type="evidence" value="ECO:0007669"/>
    <property type="project" value="UniProtKB-ARBA"/>
</dbReference>
<dbReference type="InterPro" id="IPR051822">
    <property type="entry name" value="Glycosyl_Hydrolase_84"/>
</dbReference>
<name>A0A9Q8TYM5_9GAMM</name>
<protein>
    <submittedName>
        <fullName evidence="5">Protein O-GlcNAcase</fullName>
    </submittedName>
</protein>
<keyword evidence="1 3" id="KW-0378">Hydrolase</keyword>
<evidence type="ECO:0000313" key="6">
    <source>
        <dbReference type="Proteomes" id="UP001056381"/>
    </source>
</evidence>
<evidence type="ECO:0000256" key="1">
    <source>
        <dbReference type="ARBA" id="ARBA00022801"/>
    </source>
</evidence>
<feature type="domain" description="GH84" evidence="4">
    <location>
        <begin position="2"/>
        <end position="259"/>
    </location>
</feature>
<evidence type="ECO:0000259" key="4">
    <source>
        <dbReference type="PROSITE" id="PS52009"/>
    </source>
</evidence>
<dbReference type="Proteomes" id="UP001056381">
    <property type="component" value="Chromosome"/>
</dbReference>
<keyword evidence="2 3" id="KW-0326">Glycosidase</keyword>
<sequence>MKKLGIVEGSYGSLMSFSQRNSIVESLSNNNLNFYLYAPKEDPFIRKHIDLDHPKEWEEQFQNFCHNANKKNIQISVGLCPKTNDYVSLANKINKFKSLGCNHFAILFDDTEDYDLKSQLDIFNKAENEFQDSEIIFCPSIYTSELIDQNQNTKEYFASFKNNFPEDKTFIWTGPKVISEELNDEADNDLKDMVNSNIAVWDNYFTVDSCPELFNYSYFDHLDIEYLKKKEMYFVNLTGMAYTDNLIINTFGHFINGKTISFEELLKENKLDKNLIELIHLFNPKNKLKITDSENIKIKKILQEWFSPLKNEWYPYLHYLKKRGEK</sequence>
<reference evidence="5" key="1">
    <citation type="submission" date="2022-05" db="EMBL/GenBank/DDBJ databases">
        <title>Single-amplified genomics reveal most streamlined microbe among free-living bacteria.</title>
        <authorList>
            <person name="Roda-Garcia J."/>
            <person name="Haro-Moreno J.M."/>
            <person name="Rodriguez-Valera F."/>
            <person name="Almagro-Moreno S."/>
            <person name="Lopez-Perez M."/>
        </authorList>
    </citation>
    <scope>NUCLEOTIDE SEQUENCE</scope>
    <source>
        <strain evidence="5">TMED112-D2-2</strain>
    </source>
</reference>
<dbReference type="SUPFAM" id="SSF51445">
    <property type="entry name" value="(Trans)glycosidases"/>
    <property type="match status" value="1"/>
</dbReference>
<feature type="active site" description="Proton donor" evidence="3">
    <location>
        <position position="110"/>
    </location>
</feature>
<accession>A0A9Q8TYM5</accession>
<comment type="similarity">
    <text evidence="3">Belongs to the glycosyl hydrolase 84 family.</text>
</comment>
<dbReference type="PROSITE" id="PS52009">
    <property type="entry name" value="GH84"/>
    <property type="match status" value="1"/>
</dbReference>
<dbReference type="EMBL" id="CP097966">
    <property type="protein sequence ID" value="URQ63446.1"/>
    <property type="molecule type" value="Genomic_DNA"/>
</dbReference>
<dbReference type="PANTHER" id="PTHR13170:SF16">
    <property type="entry name" value="PROTEIN O-GLCNACASE"/>
    <property type="match status" value="1"/>
</dbReference>